<evidence type="ECO:0000313" key="8">
    <source>
        <dbReference type="Proteomes" id="UP000010319"/>
    </source>
</evidence>
<evidence type="ECO:0000313" key="7">
    <source>
        <dbReference type="EMBL" id="EEQ07906.1"/>
    </source>
</evidence>
<dbReference type="Proteomes" id="UP000010319">
    <property type="component" value="Unassembled WGS sequence"/>
</dbReference>
<dbReference type="PANTHER" id="PTHR30520:SF8">
    <property type="entry name" value="NITRITE TRANSPORTER NIRC"/>
    <property type="match status" value="1"/>
</dbReference>
<dbReference type="NCBIfam" id="NF008595">
    <property type="entry name" value="PRK11562.1"/>
    <property type="match status" value="1"/>
</dbReference>
<sequence>MIGVAANSAAASIPRGLGLKMYSDTINKCAANAARIVKLAKDSPLGFWIGSAMAGAYVGLGIILIFTLGNLIDPAYRPLVMGATFGLALTLVIIAGSELFTGHTMFLTFGVKAGTIKSSQMWAVLPQTWLGNLLGSVFVALLYYYGGGSLFTVDTSLIHTAALAKTSAPAMTLFFKGVLCNWLVCLAIWMAIRVEGAAKFIAIWWCLLAFIASGYEHSVANMTLFALSWFGHHSEAYTLSGIGHNLLWVTLGNTLSGAVFMGLGYWYATPREQRPQSVPVSAPHAVKE</sequence>
<dbReference type="Gene3D" id="1.20.1080.10">
    <property type="entry name" value="Glycerol uptake facilitator protein"/>
    <property type="match status" value="1"/>
</dbReference>
<name>A0ABM9Y2H3_YERBE</name>
<comment type="caution">
    <text evidence="7">The sequence shown here is derived from an EMBL/GenBank/DDBJ whole genome shotgun (WGS) entry which is preliminary data.</text>
</comment>
<evidence type="ECO:0000256" key="4">
    <source>
        <dbReference type="ARBA" id="ARBA00023136"/>
    </source>
</evidence>
<dbReference type="EMBL" id="AALC02000006">
    <property type="protein sequence ID" value="EEQ07906.1"/>
    <property type="molecule type" value="Genomic_DNA"/>
</dbReference>
<feature type="transmembrane region" description="Helical" evidence="6">
    <location>
        <begin position="121"/>
        <end position="145"/>
    </location>
</feature>
<keyword evidence="4 6" id="KW-0472">Membrane</keyword>
<dbReference type="InterPro" id="IPR023271">
    <property type="entry name" value="Aquaporin-like"/>
</dbReference>
<feature type="transmembrane region" description="Helical" evidence="6">
    <location>
        <begin position="246"/>
        <end position="268"/>
    </location>
</feature>
<proteinExistence type="inferred from homology"/>
<comment type="similarity">
    <text evidence="5">Belongs to the FNT transporter (TC 1.A.16) family.</text>
</comment>
<accession>A0ABM9Y2H3</accession>
<reference evidence="7" key="1">
    <citation type="submission" date="2008-12" db="EMBL/GenBank/DDBJ databases">
        <title>Annotation of the Yersinia bercovieri ATCC 43970 genome.</title>
        <authorList>
            <person name="Read T.D."/>
            <person name="Akmal A."/>
            <person name="Bishop-Lilly K."/>
            <person name="Chen P.E."/>
            <person name="Cook C."/>
            <person name="Kiley M.P."/>
            <person name="Lentz S."/>
            <person name="Mateczun A."/>
            <person name="Nagarajan N."/>
            <person name="Nolan N."/>
            <person name="Osborne B.I."/>
            <person name="Pop M."/>
            <person name="Sozhamannan S."/>
            <person name="Stewart A.C."/>
            <person name="Sulakvelidze A."/>
            <person name="Thomason B."/>
            <person name="Willner K."/>
            <person name="Zwick M.E."/>
        </authorList>
    </citation>
    <scope>NUCLEOTIDE SEQUENCE [LARGE SCALE GENOMIC DNA]</scope>
    <source>
        <strain evidence="7">ATCC 43970</strain>
    </source>
</reference>
<evidence type="ECO:0000256" key="2">
    <source>
        <dbReference type="ARBA" id="ARBA00022692"/>
    </source>
</evidence>
<dbReference type="NCBIfam" id="TIGR00790">
    <property type="entry name" value="fnt"/>
    <property type="match status" value="1"/>
</dbReference>
<organism evidence="7 8">
    <name type="scientific">Yersinia bercovieri ATCC 43970</name>
    <dbReference type="NCBI Taxonomy" id="349968"/>
    <lineage>
        <taxon>Bacteria</taxon>
        <taxon>Pseudomonadati</taxon>
        <taxon>Pseudomonadota</taxon>
        <taxon>Gammaproteobacteria</taxon>
        <taxon>Enterobacterales</taxon>
        <taxon>Yersiniaceae</taxon>
        <taxon>Yersinia</taxon>
    </lineage>
</organism>
<dbReference type="PROSITE" id="PS01005">
    <property type="entry name" value="FORMATE_NITRITE_TP_1"/>
    <property type="match status" value="1"/>
</dbReference>
<feature type="transmembrane region" description="Helical" evidence="6">
    <location>
        <begin position="45"/>
        <end position="67"/>
    </location>
</feature>
<dbReference type="Pfam" id="PF01226">
    <property type="entry name" value="Form_Nir_trans"/>
    <property type="match status" value="1"/>
</dbReference>
<evidence type="ECO:0000256" key="6">
    <source>
        <dbReference type="SAM" id="Phobius"/>
    </source>
</evidence>
<dbReference type="PANTHER" id="PTHR30520">
    <property type="entry name" value="FORMATE TRANSPORTER-RELATED"/>
    <property type="match status" value="1"/>
</dbReference>
<protein>
    <submittedName>
        <fullName evidence="7">Formate/nitrite transporter</fullName>
    </submittedName>
</protein>
<evidence type="ECO:0000256" key="5">
    <source>
        <dbReference type="ARBA" id="ARBA00049660"/>
    </source>
</evidence>
<dbReference type="InterPro" id="IPR024002">
    <property type="entry name" value="For/NO2_transpt_CS"/>
</dbReference>
<dbReference type="InterPro" id="IPR000292">
    <property type="entry name" value="For/NO2_transpt"/>
</dbReference>
<keyword evidence="3 6" id="KW-1133">Transmembrane helix</keyword>
<keyword evidence="8" id="KW-1185">Reference proteome</keyword>
<feature type="transmembrane region" description="Helical" evidence="6">
    <location>
        <begin position="79"/>
        <end position="100"/>
    </location>
</feature>
<gene>
    <name evidence="7" type="ORF">yberc0001_2080</name>
</gene>
<evidence type="ECO:0000256" key="3">
    <source>
        <dbReference type="ARBA" id="ARBA00022989"/>
    </source>
</evidence>
<feature type="transmembrane region" description="Helical" evidence="6">
    <location>
        <begin position="204"/>
        <end position="226"/>
    </location>
</feature>
<evidence type="ECO:0000256" key="1">
    <source>
        <dbReference type="ARBA" id="ARBA00004141"/>
    </source>
</evidence>
<keyword evidence="2 6" id="KW-0812">Transmembrane</keyword>
<dbReference type="PROSITE" id="PS01006">
    <property type="entry name" value="FORMATE_NITRITE_TP_2"/>
    <property type="match status" value="1"/>
</dbReference>
<comment type="subcellular location">
    <subcellularLocation>
        <location evidence="1">Membrane</location>
        <topology evidence="1">Multi-pass membrane protein</topology>
    </subcellularLocation>
</comment>
<feature type="transmembrane region" description="Helical" evidence="6">
    <location>
        <begin position="173"/>
        <end position="192"/>
    </location>
</feature>